<evidence type="ECO:0000313" key="3">
    <source>
        <dbReference type="Proteomes" id="UP000316238"/>
    </source>
</evidence>
<feature type="transmembrane region" description="Helical" evidence="1">
    <location>
        <begin position="422"/>
        <end position="439"/>
    </location>
</feature>
<evidence type="ECO:0000256" key="1">
    <source>
        <dbReference type="SAM" id="Phobius"/>
    </source>
</evidence>
<keyword evidence="1" id="KW-1133">Transmembrane helix</keyword>
<feature type="transmembrane region" description="Helical" evidence="1">
    <location>
        <begin position="20"/>
        <end position="38"/>
    </location>
</feature>
<name>A0A521G0P6_9BACT</name>
<dbReference type="AlphaFoldDB" id="A0A521G0P6"/>
<dbReference type="EMBL" id="NQJD01000022">
    <property type="protein sequence ID" value="TAA74599.1"/>
    <property type="molecule type" value="Genomic_DNA"/>
</dbReference>
<organism evidence="2 3">
    <name type="scientific">Candidatus Electronema aureum</name>
    <dbReference type="NCBI Taxonomy" id="2005002"/>
    <lineage>
        <taxon>Bacteria</taxon>
        <taxon>Pseudomonadati</taxon>
        <taxon>Thermodesulfobacteriota</taxon>
        <taxon>Desulfobulbia</taxon>
        <taxon>Desulfobulbales</taxon>
        <taxon>Desulfobulbaceae</taxon>
        <taxon>Candidatus Electronema</taxon>
    </lineage>
</organism>
<comment type="caution">
    <text evidence="2">The sequence shown here is derived from an EMBL/GenBank/DDBJ whole genome shotgun (WGS) entry which is preliminary data.</text>
</comment>
<dbReference type="Proteomes" id="UP000316238">
    <property type="component" value="Unassembled WGS sequence"/>
</dbReference>
<sequence length="484" mass="57109">MKKYTSTVFLKSFVDSYFDLFLSITIALFGIYIFYPGAMSGDSVNQWYQVTNPEMISSWFPPSMVYLWIVLNKITYGPQGMLIFQYIILNLSIWLLARIFYHRVIHRVIFICFICFFPPIFFITGVIWKDVSVFVSLSMSFALLFKFELNRKKIFLLLSILFFIYTISVRHNSVVCLLPYIIYILSILIKSSISKKTILITILTPIFFYGGVKLSNFLIHGIVKKENVVHHMENATFIWDLWGMSVELNKNIIPEYVFSDTGRLLTIEQLKRLYEPYTCSIIYLPHINPYRCTDNADKFPDKIFKKDFIRLILKYPAAYLKVRSRLVLYMLGIKWPVPHVPAIVAFEFNIYKPSDKQDVLYEPSKHLEMRHKIAMEKSFYVAYWFLMKTYLYRVWVYIVLIILQLVAAISYKAYLGDSYRRIVLILSIGLIYWFPYIIISTSSDFRFSIPTVYCGIIALPLLIHRIFSYHKNIFSSRKMPLLHS</sequence>
<keyword evidence="1" id="KW-0812">Transmembrane</keyword>
<feature type="transmembrane region" description="Helical" evidence="1">
    <location>
        <begin position="394"/>
        <end position="415"/>
    </location>
</feature>
<accession>A0A521G0P6</accession>
<gene>
    <name evidence="2" type="ORF">CDV28_12236</name>
</gene>
<feature type="transmembrane region" description="Helical" evidence="1">
    <location>
        <begin position="326"/>
        <end position="346"/>
    </location>
</feature>
<protein>
    <recommendedName>
        <fullName evidence="4">Dolichyl-phosphate-mannose-protein mannosyltransferase</fullName>
    </recommendedName>
</protein>
<evidence type="ECO:0000313" key="2">
    <source>
        <dbReference type="EMBL" id="TAA74599.1"/>
    </source>
</evidence>
<feature type="transmembrane region" description="Helical" evidence="1">
    <location>
        <begin position="154"/>
        <end position="171"/>
    </location>
</feature>
<feature type="transmembrane region" description="Helical" evidence="1">
    <location>
        <begin position="108"/>
        <end position="125"/>
    </location>
</feature>
<feature type="transmembrane region" description="Helical" evidence="1">
    <location>
        <begin position="82"/>
        <end position="101"/>
    </location>
</feature>
<evidence type="ECO:0008006" key="4">
    <source>
        <dbReference type="Google" id="ProtNLM"/>
    </source>
</evidence>
<feature type="transmembrane region" description="Helical" evidence="1">
    <location>
        <begin position="445"/>
        <end position="467"/>
    </location>
</feature>
<proteinExistence type="predicted"/>
<keyword evidence="3" id="KW-1185">Reference proteome</keyword>
<reference evidence="2" key="1">
    <citation type="submission" date="2017-07" db="EMBL/GenBank/DDBJ databases">
        <title>The cable genome - Insights into the physiology and evolution of filamentous bacteria capable of sulfide oxidation via long distance electron transfer.</title>
        <authorList>
            <person name="Thorup C."/>
            <person name="Bjerg J.T."/>
            <person name="Schreiber L."/>
            <person name="Nielsen L.P."/>
            <person name="Kjeldsen K.U."/>
            <person name="Boesen T."/>
            <person name="Boggild A."/>
            <person name="Meysman F."/>
            <person name="Geelhoed J."/>
            <person name="Schramm A."/>
        </authorList>
    </citation>
    <scope>NUCLEOTIDE SEQUENCE [LARGE SCALE GENOMIC DNA]</scope>
    <source>
        <strain evidence="2">GS</strain>
    </source>
</reference>
<keyword evidence="1" id="KW-0472">Membrane</keyword>
<feature type="transmembrane region" description="Helical" evidence="1">
    <location>
        <begin position="177"/>
        <end position="193"/>
    </location>
</feature>